<evidence type="ECO:0000313" key="2">
    <source>
        <dbReference type="Proteomes" id="UP001341840"/>
    </source>
</evidence>
<organism evidence="1 2">
    <name type="scientific">Stylosanthes scabra</name>
    <dbReference type="NCBI Taxonomy" id="79078"/>
    <lineage>
        <taxon>Eukaryota</taxon>
        <taxon>Viridiplantae</taxon>
        <taxon>Streptophyta</taxon>
        <taxon>Embryophyta</taxon>
        <taxon>Tracheophyta</taxon>
        <taxon>Spermatophyta</taxon>
        <taxon>Magnoliopsida</taxon>
        <taxon>eudicotyledons</taxon>
        <taxon>Gunneridae</taxon>
        <taxon>Pentapetalae</taxon>
        <taxon>rosids</taxon>
        <taxon>fabids</taxon>
        <taxon>Fabales</taxon>
        <taxon>Fabaceae</taxon>
        <taxon>Papilionoideae</taxon>
        <taxon>50 kb inversion clade</taxon>
        <taxon>dalbergioids sensu lato</taxon>
        <taxon>Dalbergieae</taxon>
        <taxon>Pterocarpus clade</taxon>
        <taxon>Stylosanthes</taxon>
    </lineage>
</organism>
<proteinExistence type="predicted"/>
<protein>
    <submittedName>
        <fullName evidence="1">Uncharacterized protein</fullName>
    </submittedName>
</protein>
<gene>
    <name evidence="1" type="ORF">PIB30_053041</name>
</gene>
<accession>A0ABU6SIA9</accession>
<evidence type="ECO:0000313" key="1">
    <source>
        <dbReference type="EMBL" id="MED6136116.1"/>
    </source>
</evidence>
<reference evidence="1 2" key="1">
    <citation type="journal article" date="2023" name="Plants (Basel)">
        <title>Bridging the Gap: Combining Genomics and Transcriptomics Approaches to Understand Stylosanthes scabra, an Orphan Legume from the Brazilian Caatinga.</title>
        <authorList>
            <person name="Ferreira-Neto J.R.C."/>
            <person name="da Silva M.D."/>
            <person name="Binneck E."/>
            <person name="de Melo N.F."/>
            <person name="da Silva R.H."/>
            <person name="de Melo A.L.T.M."/>
            <person name="Pandolfi V."/>
            <person name="Bustamante F.O."/>
            <person name="Brasileiro-Vidal A.C."/>
            <person name="Benko-Iseppon A.M."/>
        </authorList>
    </citation>
    <scope>NUCLEOTIDE SEQUENCE [LARGE SCALE GENOMIC DNA]</scope>
    <source>
        <tissue evidence="1">Leaves</tissue>
    </source>
</reference>
<comment type="caution">
    <text evidence="1">The sequence shown here is derived from an EMBL/GenBank/DDBJ whole genome shotgun (WGS) entry which is preliminary data.</text>
</comment>
<dbReference type="EMBL" id="JASCZI010060805">
    <property type="protein sequence ID" value="MED6136116.1"/>
    <property type="molecule type" value="Genomic_DNA"/>
</dbReference>
<keyword evidence="2" id="KW-1185">Reference proteome</keyword>
<name>A0ABU6SIA9_9FABA</name>
<sequence>MNVPREPPKKELDFRAWTTSMLSPSSSISQKQHWAANFRPSKKAKASASLTESEGLVLKFTEKGAAEIASAQEIVAFSNKISGVADSPSNTNLFLAINRLWRQLVNRSSPSVPIRSSVEMIHSRRGIPDTTSVLSVKGVKNYNLLAQTQSLNR</sequence>
<dbReference type="Proteomes" id="UP001341840">
    <property type="component" value="Unassembled WGS sequence"/>
</dbReference>